<dbReference type="GO" id="GO:0004048">
    <property type="term" value="F:anthranilate phosphoribosyltransferase activity"/>
    <property type="evidence" value="ECO:0007669"/>
    <property type="project" value="UniProtKB-UniRule"/>
</dbReference>
<feature type="binding site" evidence="9">
    <location>
        <begin position="83"/>
        <end position="84"/>
    </location>
    <ligand>
        <name>5-phospho-alpha-D-ribose 1-diphosphate</name>
        <dbReference type="ChEBI" id="CHEBI:58017"/>
    </ligand>
</feature>
<dbReference type="InterPro" id="IPR035902">
    <property type="entry name" value="Nuc_phospho_transferase"/>
</dbReference>
<dbReference type="UniPathway" id="UPA00035">
    <property type="reaction ID" value="UER00041"/>
</dbReference>
<organism evidence="12 13">
    <name type="scientific">Legionella spiritensis</name>
    <dbReference type="NCBI Taxonomy" id="452"/>
    <lineage>
        <taxon>Bacteria</taxon>
        <taxon>Pseudomonadati</taxon>
        <taxon>Pseudomonadota</taxon>
        <taxon>Gammaproteobacteria</taxon>
        <taxon>Legionellales</taxon>
        <taxon>Legionellaceae</taxon>
        <taxon>Legionella</taxon>
    </lineage>
</organism>
<evidence type="ECO:0000256" key="1">
    <source>
        <dbReference type="ARBA" id="ARBA00004907"/>
    </source>
</evidence>
<evidence type="ECO:0000256" key="3">
    <source>
        <dbReference type="ARBA" id="ARBA00022676"/>
    </source>
</evidence>
<feature type="binding site" evidence="9">
    <location>
        <position position="88"/>
    </location>
    <ligand>
        <name>5-phospho-alpha-D-ribose 1-diphosphate</name>
        <dbReference type="ChEBI" id="CHEBI:58017"/>
    </ligand>
</feature>
<feature type="domain" description="Glycosyl transferase family 3 N-terminal" evidence="11">
    <location>
        <begin position="6"/>
        <end position="66"/>
    </location>
</feature>
<keyword evidence="9" id="KW-0460">Magnesium</keyword>
<proteinExistence type="inferred from homology"/>
<keyword evidence="6 9" id="KW-0057">Aromatic amino acid biosynthesis</keyword>
<dbReference type="GO" id="GO:0000287">
    <property type="term" value="F:magnesium ion binding"/>
    <property type="evidence" value="ECO:0007669"/>
    <property type="project" value="UniProtKB-UniRule"/>
</dbReference>
<feature type="binding site" evidence="9">
    <location>
        <position position="166"/>
    </location>
    <ligand>
        <name>anthranilate</name>
        <dbReference type="ChEBI" id="CHEBI:16567"/>
        <label>2</label>
    </ligand>
</feature>
<protein>
    <recommendedName>
        <fullName evidence="9">Anthranilate phosphoribosyltransferase</fullName>
        <ecNumber evidence="9">2.4.2.18</ecNumber>
    </recommendedName>
</protein>
<dbReference type="HAMAP" id="MF_00211">
    <property type="entry name" value="TrpD"/>
    <property type="match status" value="1"/>
</dbReference>
<dbReference type="GO" id="GO:0005829">
    <property type="term" value="C:cytosol"/>
    <property type="evidence" value="ECO:0007669"/>
    <property type="project" value="TreeGrafter"/>
</dbReference>
<dbReference type="NCBIfam" id="TIGR01245">
    <property type="entry name" value="trpD"/>
    <property type="match status" value="1"/>
</dbReference>
<name>A0A0W0ZAK9_LEGSP</name>
<accession>A0A0W0ZAK9</accession>
<keyword evidence="4 9" id="KW-0808">Transferase</keyword>
<dbReference type="InterPro" id="IPR000312">
    <property type="entry name" value="Glycosyl_Trfase_fam3"/>
</dbReference>
<dbReference type="EMBL" id="LNYX01000002">
    <property type="protein sequence ID" value="KTD66178.1"/>
    <property type="molecule type" value="Genomic_DNA"/>
</dbReference>
<dbReference type="Pfam" id="PF02885">
    <property type="entry name" value="Glycos_trans_3N"/>
    <property type="match status" value="1"/>
</dbReference>
<comment type="catalytic activity">
    <reaction evidence="7 9">
        <text>N-(5-phospho-beta-D-ribosyl)anthranilate + diphosphate = 5-phospho-alpha-D-ribose 1-diphosphate + anthranilate</text>
        <dbReference type="Rhea" id="RHEA:11768"/>
        <dbReference type="ChEBI" id="CHEBI:16567"/>
        <dbReference type="ChEBI" id="CHEBI:18277"/>
        <dbReference type="ChEBI" id="CHEBI:33019"/>
        <dbReference type="ChEBI" id="CHEBI:58017"/>
        <dbReference type="EC" id="2.4.2.18"/>
    </reaction>
</comment>
<evidence type="ECO:0000256" key="4">
    <source>
        <dbReference type="ARBA" id="ARBA00022679"/>
    </source>
</evidence>
<evidence type="ECO:0000259" key="11">
    <source>
        <dbReference type="Pfam" id="PF02885"/>
    </source>
</evidence>
<dbReference type="RefSeq" id="WP_058482182.1">
    <property type="nucleotide sequence ID" value="NZ_CAAAII010000008.1"/>
</dbReference>
<keyword evidence="13" id="KW-1185">Reference proteome</keyword>
<keyword evidence="2 9" id="KW-0028">Amino-acid biosynthesis</keyword>
<keyword evidence="3 9" id="KW-0328">Glycosyltransferase</keyword>
<comment type="cofactor">
    <cofactor evidence="9">
        <name>Mg(2+)</name>
        <dbReference type="ChEBI" id="CHEBI:18420"/>
    </cofactor>
    <text evidence="9">Binds 2 magnesium ions per monomer.</text>
</comment>
<gene>
    <name evidence="9" type="primary">trpD</name>
    <name evidence="12" type="ORF">Lspi_0241</name>
</gene>
<comment type="caution">
    <text evidence="12">The sequence shown here is derived from an EMBL/GenBank/DDBJ whole genome shotgun (WGS) entry which is preliminary data.</text>
</comment>
<reference evidence="12 13" key="1">
    <citation type="submission" date="2015-11" db="EMBL/GenBank/DDBJ databases">
        <title>Genomic analysis of 38 Legionella species identifies large and diverse effector repertoires.</title>
        <authorList>
            <person name="Burstein D."/>
            <person name="Amaro F."/>
            <person name="Zusman T."/>
            <person name="Lifshitz Z."/>
            <person name="Cohen O."/>
            <person name="Gilbert J.A."/>
            <person name="Pupko T."/>
            <person name="Shuman H.A."/>
            <person name="Segal G."/>
        </authorList>
    </citation>
    <scope>NUCLEOTIDE SEQUENCE [LARGE SCALE GENOMIC DNA]</scope>
    <source>
        <strain evidence="12 13">Mt.St.Helens-9</strain>
    </source>
</reference>
<evidence type="ECO:0000256" key="6">
    <source>
        <dbReference type="ARBA" id="ARBA00023141"/>
    </source>
</evidence>
<dbReference type="Pfam" id="PF00591">
    <property type="entry name" value="Glycos_transf_3"/>
    <property type="match status" value="1"/>
</dbReference>
<evidence type="ECO:0000256" key="7">
    <source>
        <dbReference type="ARBA" id="ARBA00052328"/>
    </source>
</evidence>
<dbReference type="SUPFAM" id="SSF47648">
    <property type="entry name" value="Nucleoside phosphorylase/phosphoribosyltransferase N-terminal domain"/>
    <property type="match status" value="1"/>
</dbReference>
<evidence type="ECO:0000256" key="5">
    <source>
        <dbReference type="ARBA" id="ARBA00022822"/>
    </source>
</evidence>
<dbReference type="EC" id="2.4.2.18" evidence="9"/>
<dbReference type="Gene3D" id="1.20.970.10">
    <property type="entry name" value="Transferase, Pyrimidine Nucleoside Phosphorylase, Chain C"/>
    <property type="match status" value="1"/>
</dbReference>
<dbReference type="AlphaFoldDB" id="A0A0W0ZAK9"/>
<evidence type="ECO:0000256" key="2">
    <source>
        <dbReference type="ARBA" id="ARBA00022605"/>
    </source>
</evidence>
<feature type="domain" description="Glycosyl transferase family 3" evidence="10">
    <location>
        <begin position="73"/>
        <end position="323"/>
    </location>
</feature>
<dbReference type="InterPro" id="IPR005940">
    <property type="entry name" value="Anthranilate_Pribosyl_Tfrase"/>
</dbReference>
<dbReference type="GO" id="GO:0000162">
    <property type="term" value="P:L-tryptophan biosynthetic process"/>
    <property type="evidence" value="ECO:0007669"/>
    <property type="project" value="UniProtKB-UniRule"/>
</dbReference>
<dbReference type="Gene3D" id="3.40.1030.10">
    <property type="entry name" value="Nucleoside phosphorylase/phosphoribosyltransferase catalytic domain"/>
    <property type="match status" value="1"/>
</dbReference>
<sequence>MNTNKLFEQLIAGDHLNDTQMQEIMKSCMSGELSDGQITAFLALMRMKGETVDELTTAAHVMMEYAHCIDLGNDLIDIVGTGGDGKNTFNVSTVCSIVAAAAGAFVAKHGNRSVSGRSGSADVLTQAGIELQLGDGQLKHCMEKLHICFLFAPHFHTAMQHVRVARQQLGIRSFFNLLGPLINPARVRKQVVGVFSSHLLQPVAQVLKRLGSQRALVIHSRDGLDEISISDITDVVELHQGQFKQWSVDPRDYHCHHASLDGIIINSPEQSLRLIEDVLNGQPGPARDIVLLNTAAALFCAGTADDLARGIRLAAEALDTGKAKSLFYQLKELTQTVKKS</sequence>
<dbReference type="FunFam" id="3.40.1030.10:FF:000002">
    <property type="entry name" value="Anthranilate phosphoribosyltransferase"/>
    <property type="match status" value="1"/>
</dbReference>
<dbReference type="SUPFAM" id="SSF52418">
    <property type="entry name" value="Nucleoside phosphorylase/phosphoribosyltransferase catalytic domain"/>
    <property type="match status" value="1"/>
</dbReference>
<comment type="pathway">
    <text evidence="1 9">Amino-acid biosynthesis; L-tryptophan biosynthesis; L-tryptophan from chorismate: step 2/5.</text>
</comment>
<dbReference type="PATRIC" id="fig|452.5.peg.265"/>
<dbReference type="InterPro" id="IPR017459">
    <property type="entry name" value="Glycosyl_Trfase_fam3_N_dom"/>
</dbReference>
<keyword evidence="9" id="KW-0479">Metal-binding</keyword>
<feature type="binding site" evidence="9">
    <location>
        <position position="226"/>
    </location>
    <ligand>
        <name>Mg(2+)</name>
        <dbReference type="ChEBI" id="CHEBI:18420"/>
        <label>2</label>
    </ligand>
</feature>
<feature type="binding site" evidence="9">
    <location>
        <position position="80"/>
    </location>
    <ligand>
        <name>5-phospho-alpha-D-ribose 1-diphosphate</name>
        <dbReference type="ChEBI" id="CHEBI:58017"/>
    </ligand>
</feature>
<dbReference type="OrthoDB" id="9806430at2"/>
<feature type="binding site" evidence="9">
    <location>
        <position position="111"/>
    </location>
    <ligand>
        <name>anthranilate</name>
        <dbReference type="ChEBI" id="CHEBI:16567"/>
        <label>1</label>
    </ligand>
</feature>
<comment type="similarity">
    <text evidence="8">In the C-terminal section; belongs to the anthranilate phosphoribosyltransferase family.</text>
</comment>
<feature type="binding site" evidence="9">
    <location>
        <begin position="108"/>
        <end position="116"/>
    </location>
    <ligand>
        <name>5-phospho-alpha-D-ribose 1-diphosphate</name>
        <dbReference type="ChEBI" id="CHEBI:58017"/>
    </ligand>
</feature>
<feature type="binding site" evidence="9">
    <location>
        <position position="225"/>
    </location>
    <ligand>
        <name>Mg(2+)</name>
        <dbReference type="ChEBI" id="CHEBI:18420"/>
        <label>2</label>
    </ligand>
</feature>
<keyword evidence="5 9" id="KW-0822">Tryptophan biosynthesis</keyword>
<dbReference type="STRING" id="452.Lspi_0241"/>
<evidence type="ECO:0000256" key="8">
    <source>
        <dbReference type="ARBA" id="ARBA00061188"/>
    </source>
</evidence>
<feature type="binding site" evidence="9">
    <location>
        <position position="120"/>
    </location>
    <ligand>
        <name>5-phospho-alpha-D-ribose 1-diphosphate</name>
        <dbReference type="ChEBI" id="CHEBI:58017"/>
    </ligand>
</feature>
<feature type="binding site" evidence="9">
    <location>
        <position position="80"/>
    </location>
    <ligand>
        <name>anthranilate</name>
        <dbReference type="ChEBI" id="CHEBI:16567"/>
        <label>1</label>
    </ligand>
</feature>
<evidence type="ECO:0000313" key="13">
    <source>
        <dbReference type="Proteomes" id="UP000054877"/>
    </source>
</evidence>
<dbReference type="PANTHER" id="PTHR43285">
    <property type="entry name" value="ANTHRANILATE PHOSPHORIBOSYLTRANSFERASE"/>
    <property type="match status" value="1"/>
</dbReference>
<comment type="similarity">
    <text evidence="9">Belongs to the anthranilate phosphoribosyltransferase family.</text>
</comment>
<feature type="binding site" evidence="9">
    <location>
        <position position="226"/>
    </location>
    <ligand>
        <name>Mg(2+)</name>
        <dbReference type="ChEBI" id="CHEBI:18420"/>
        <label>1</label>
    </ligand>
</feature>
<evidence type="ECO:0000259" key="10">
    <source>
        <dbReference type="Pfam" id="PF00591"/>
    </source>
</evidence>
<dbReference type="Proteomes" id="UP000054877">
    <property type="component" value="Unassembled WGS sequence"/>
</dbReference>
<feature type="binding site" evidence="9">
    <location>
        <begin position="90"/>
        <end position="93"/>
    </location>
    <ligand>
        <name>5-phospho-alpha-D-ribose 1-diphosphate</name>
        <dbReference type="ChEBI" id="CHEBI:58017"/>
    </ligand>
</feature>
<comment type="caution">
    <text evidence="9">Lacks conserved residue(s) required for the propagation of feature annotation.</text>
</comment>
<comment type="function">
    <text evidence="9">Catalyzes the transfer of the phosphoribosyl group of 5-phosphorylribose-1-pyrophosphate (PRPP) to anthranilate to yield N-(5'-phosphoribosyl)-anthranilate (PRA).</text>
</comment>
<dbReference type="InterPro" id="IPR036320">
    <property type="entry name" value="Glycosyl_Trfase_fam3_N_dom_sf"/>
</dbReference>
<evidence type="ECO:0000256" key="9">
    <source>
        <dbReference type="HAMAP-Rule" id="MF_00211"/>
    </source>
</evidence>
<comment type="subunit">
    <text evidence="9">Homodimer.</text>
</comment>
<dbReference type="PANTHER" id="PTHR43285:SF2">
    <property type="entry name" value="ANTHRANILATE PHOSPHORIBOSYLTRANSFERASE"/>
    <property type="match status" value="1"/>
</dbReference>
<evidence type="ECO:0000313" key="12">
    <source>
        <dbReference type="EMBL" id="KTD66178.1"/>
    </source>
</evidence>
<feature type="binding site" evidence="9">
    <location>
        <position position="92"/>
    </location>
    <ligand>
        <name>Mg(2+)</name>
        <dbReference type="ChEBI" id="CHEBI:18420"/>
        <label>1</label>
    </ligand>
</feature>